<evidence type="ECO:0000313" key="3">
    <source>
        <dbReference type="Proteomes" id="UP001295423"/>
    </source>
</evidence>
<feature type="signal peptide" evidence="1">
    <location>
        <begin position="1"/>
        <end position="22"/>
    </location>
</feature>
<dbReference type="EMBL" id="CAKOGP040000001">
    <property type="protein sequence ID" value="CAJ1910599.1"/>
    <property type="molecule type" value="Genomic_DNA"/>
</dbReference>
<proteinExistence type="predicted"/>
<gene>
    <name evidence="2" type="ORF">CYCCA115_LOCUS574</name>
</gene>
<organism evidence="2 3">
    <name type="scientific">Cylindrotheca closterium</name>
    <dbReference type="NCBI Taxonomy" id="2856"/>
    <lineage>
        <taxon>Eukaryota</taxon>
        <taxon>Sar</taxon>
        <taxon>Stramenopiles</taxon>
        <taxon>Ochrophyta</taxon>
        <taxon>Bacillariophyta</taxon>
        <taxon>Bacillariophyceae</taxon>
        <taxon>Bacillariophycidae</taxon>
        <taxon>Bacillariales</taxon>
        <taxon>Bacillariaceae</taxon>
        <taxon>Cylindrotheca</taxon>
    </lineage>
</organism>
<dbReference type="Proteomes" id="UP001295423">
    <property type="component" value="Unassembled WGS sequence"/>
</dbReference>
<accession>A0AAD2CBN6</accession>
<evidence type="ECO:0000313" key="2">
    <source>
        <dbReference type="EMBL" id="CAJ1910599.1"/>
    </source>
</evidence>
<name>A0AAD2CBN6_9STRA</name>
<reference evidence="2" key="1">
    <citation type="submission" date="2023-08" db="EMBL/GenBank/DDBJ databases">
        <authorList>
            <person name="Audoor S."/>
            <person name="Bilcke G."/>
        </authorList>
    </citation>
    <scope>NUCLEOTIDE SEQUENCE</scope>
</reference>
<keyword evidence="1" id="KW-0732">Signal</keyword>
<keyword evidence="3" id="KW-1185">Reference proteome</keyword>
<comment type="caution">
    <text evidence="2">The sequence shown here is derived from an EMBL/GenBank/DDBJ whole genome shotgun (WGS) entry which is preliminary data.</text>
</comment>
<sequence>MTSSKDFSLFCYVIYMVCSATAFSGPTPRVRLTVHNSQKDGNENESDCLMERRQVFSQTANLLLIPYVIASSPQVSMAASPITLKDTDSLAAIAKRKFRAKPPKILRRKLSIDFAVLLMRSSYNALDSLDCDQFQRDFFLIRSSDYESYTQDLGAGMVQQGDLTDPYYFDFISYAQYATINREITVNPAAVFEEQQPRDQGEDKPMEFAPVVVKRDPSLTDAMLAPEHSRRVGATILDKLEELFQGSASAISTIEKGSKPDSTQLLASLKQLVNLFLLSGYAFGGDVSIAKEGGSSISATGTNFSIRLDAPATIWGGKVLQSEGAVLSNSFVTKVAAELINRAGYQISSTIKYEGTSENISITIL</sequence>
<evidence type="ECO:0000256" key="1">
    <source>
        <dbReference type="SAM" id="SignalP"/>
    </source>
</evidence>
<protein>
    <submittedName>
        <fullName evidence="2">Uncharacterized protein</fullName>
    </submittedName>
</protein>
<dbReference type="AlphaFoldDB" id="A0AAD2CBN6"/>
<feature type="chain" id="PRO_5042088447" evidence="1">
    <location>
        <begin position="23"/>
        <end position="365"/>
    </location>
</feature>